<organism evidence="2 3">
    <name type="scientific">Dyadobacter pollutisoli</name>
    <dbReference type="NCBI Taxonomy" id="2910158"/>
    <lineage>
        <taxon>Bacteria</taxon>
        <taxon>Pseudomonadati</taxon>
        <taxon>Bacteroidota</taxon>
        <taxon>Cytophagia</taxon>
        <taxon>Cytophagales</taxon>
        <taxon>Spirosomataceae</taxon>
        <taxon>Dyadobacter</taxon>
    </lineage>
</organism>
<dbReference type="EMBL" id="CP112998">
    <property type="protein sequence ID" value="WAC12620.1"/>
    <property type="molecule type" value="Genomic_DNA"/>
</dbReference>
<reference evidence="2" key="1">
    <citation type="submission" date="2022-11" db="EMBL/GenBank/DDBJ databases">
        <title>Dyadobacter pollutisoli sp. nov., isolated from plastic dumped soil.</title>
        <authorList>
            <person name="Kim J.M."/>
            <person name="Kim K.R."/>
            <person name="Lee J.K."/>
            <person name="Hao L."/>
            <person name="Jeon C.O."/>
        </authorList>
    </citation>
    <scope>NUCLEOTIDE SEQUENCE</scope>
    <source>
        <strain evidence="2">U1</strain>
    </source>
</reference>
<keyword evidence="1" id="KW-1133">Transmembrane helix</keyword>
<dbReference type="RefSeq" id="WP_244823320.1">
    <property type="nucleotide sequence ID" value="NZ_CP112998.1"/>
</dbReference>
<feature type="transmembrane region" description="Helical" evidence="1">
    <location>
        <begin position="229"/>
        <end position="248"/>
    </location>
</feature>
<keyword evidence="1" id="KW-0472">Membrane</keyword>
<accession>A0A9E8N9Y4</accession>
<feature type="transmembrane region" description="Helical" evidence="1">
    <location>
        <begin position="48"/>
        <end position="67"/>
    </location>
</feature>
<proteinExistence type="predicted"/>
<dbReference type="Gene3D" id="1.20.1260.100">
    <property type="entry name" value="TspO/MBR protein"/>
    <property type="match status" value="1"/>
</dbReference>
<feature type="transmembrane region" description="Helical" evidence="1">
    <location>
        <begin position="87"/>
        <end position="104"/>
    </location>
</feature>
<protein>
    <submittedName>
        <fullName evidence="2">Tryptophan-rich sensory protein</fullName>
    </submittedName>
</protein>
<feature type="transmembrane region" description="Helical" evidence="1">
    <location>
        <begin position="7"/>
        <end position="28"/>
    </location>
</feature>
<name>A0A9E8N9Y4_9BACT</name>
<evidence type="ECO:0000256" key="1">
    <source>
        <dbReference type="SAM" id="Phobius"/>
    </source>
</evidence>
<dbReference type="Proteomes" id="UP001164653">
    <property type="component" value="Chromosome"/>
</dbReference>
<sequence>MKKTLQIANILALIITLIVNYLSNTGIFNGNTMATVSARYQNFFTPSGYAFSVWGLIYLALAAFVIYQSRGLFNDKPVPTIVEKIGWLFVISCAANSLWVFAWLYDYTGLSVIIMAILLSSLLLIVFRTRMEMDVIPIKKIALTWWPFALYLGWITVAIIANFAAYLTKIQWNGFGLADTTWTIIMLCAAGVIFVGLTWVRNLRESSLVGIWGLVAVAVANWNQTPAVAYTAIAVSAVIFLSSMLHAYRNRGRHFLEEARWI</sequence>
<feature type="transmembrane region" description="Helical" evidence="1">
    <location>
        <begin position="207"/>
        <end position="223"/>
    </location>
</feature>
<feature type="transmembrane region" description="Helical" evidence="1">
    <location>
        <begin position="180"/>
        <end position="200"/>
    </location>
</feature>
<evidence type="ECO:0000313" key="2">
    <source>
        <dbReference type="EMBL" id="WAC12620.1"/>
    </source>
</evidence>
<keyword evidence="3" id="KW-1185">Reference proteome</keyword>
<gene>
    <name evidence="2" type="ORF">ON006_01385</name>
</gene>
<dbReference type="PANTHER" id="PTHR33802">
    <property type="entry name" value="SI:CH211-161H7.5-RELATED"/>
    <property type="match status" value="1"/>
</dbReference>
<keyword evidence="1" id="KW-0812">Transmembrane</keyword>
<dbReference type="KEGG" id="dpf:ON006_01385"/>
<dbReference type="AlphaFoldDB" id="A0A9E8N9Y4"/>
<feature type="transmembrane region" description="Helical" evidence="1">
    <location>
        <begin position="110"/>
        <end position="127"/>
    </location>
</feature>
<feature type="transmembrane region" description="Helical" evidence="1">
    <location>
        <begin position="148"/>
        <end position="168"/>
    </location>
</feature>
<dbReference type="InterPro" id="IPR038330">
    <property type="entry name" value="TspO/MBR-related_sf"/>
</dbReference>
<dbReference type="PANTHER" id="PTHR33802:SF1">
    <property type="entry name" value="XK-RELATED PROTEIN"/>
    <property type="match status" value="1"/>
</dbReference>
<evidence type="ECO:0000313" key="3">
    <source>
        <dbReference type="Proteomes" id="UP001164653"/>
    </source>
</evidence>